<keyword evidence="1" id="KW-1133">Transmembrane helix</keyword>
<keyword evidence="1" id="KW-0812">Transmembrane</keyword>
<proteinExistence type="predicted"/>
<dbReference type="EMBL" id="KY245891">
    <property type="protein sequence ID" value="AQU12795.1"/>
    <property type="molecule type" value="Genomic_DNA"/>
</dbReference>
<sequence>MLIFIENLDYDTFYRIAFAFTIVGISFCLLNSEFFYNANRERPIDTARVHEGLPTDVVLTPEDFANNPQLLEIFNVEDPNSNLVVILESDEHYQNQFAAVDYDSIMGFYDVIEAFLSVFN</sequence>
<keyword evidence="1" id="KW-0472">Membrane</keyword>
<reference evidence="2" key="1">
    <citation type="journal article" date="2017" name="Mitochondrial DNA Part B Resour">
        <title>The complete mitochondrial genome of the edible Basidiomycete mushroom Thelephora ganbajun.</title>
        <authorList>
            <person name="Wang P."/>
            <person name="Zhang Y."/>
            <person name="Sha T."/>
            <person name="Xu J."/>
        </authorList>
    </citation>
    <scope>NUCLEOTIDE SEQUENCE</scope>
    <source>
        <strain evidence="2">P2</strain>
        <tissue evidence="2">Fruiting body</tissue>
    </source>
</reference>
<evidence type="ECO:0000256" key="1">
    <source>
        <dbReference type="SAM" id="Phobius"/>
    </source>
</evidence>
<feature type="transmembrane region" description="Helical" evidence="1">
    <location>
        <begin position="12"/>
        <end position="30"/>
    </location>
</feature>
<accession>A0A343B760</accession>
<geneLocation type="mitochondrion" evidence="2"/>
<organism evidence="2">
    <name type="scientific">Thelephora ganbajun</name>
    <name type="common">Ganba fungus</name>
    <dbReference type="NCBI Taxonomy" id="370292"/>
    <lineage>
        <taxon>Eukaryota</taxon>
        <taxon>Fungi</taxon>
        <taxon>Dikarya</taxon>
        <taxon>Basidiomycota</taxon>
        <taxon>Agaricomycotina</taxon>
        <taxon>Agaricomycetes</taxon>
        <taxon>Thelephorales</taxon>
        <taxon>Thelephoraceae</taxon>
        <taxon>Thelephora</taxon>
    </lineage>
</organism>
<protein>
    <submittedName>
        <fullName evidence="2">NAD-dependent deacetylase</fullName>
    </submittedName>
</protein>
<name>A0A343B760_THEGA</name>
<evidence type="ECO:0000313" key="2">
    <source>
        <dbReference type="EMBL" id="AQU12795.1"/>
    </source>
</evidence>
<keyword evidence="2" id="KW-0496">Mitochondrion</keyword>
<dbReference type="AlphaFoldDB" id="A0A343B760"/>